<dbReference type="GO" id="GO:0004712">
    <property type="term" value="F:protein serine/threonine/tyrosine kinase activity"/>
    <property type="evidence" value="ECO:0007669"/>
    <property type="project" value="UniProtKB-EC"/>
</dbReference>
<keyword evidence="9" id="KW-0829">Tyrosine-protein kinase</keyword>
<comment type="catalytic activity">
    <reaction evidence="15">
        <text>L-tyrosyl-[protein] + ATP = O-phospho-L-tyrosyl-[protein] + ADP + H(+)</text>
        <dbReference type="Rhea" id="RHEA:10596"/>
        <dbReference type="Rhea" id="RHEA-COMP:10136"/>
        <dbReference type="Rhea" id="RHEA-COMP:20101"/>
        <dbReference type="ChEBI" id="CHEBI:15378"/>
        <dbReference type="ChEBI" id="CHEBI:30616"/>
        <dbReference type="ChEBI" id="CHEBI:46858"/>
        <dbReference type="ChEBI" id="CHEBI:61978"/>
        <dbReference type="ChEBI" id="CHEBI:456216"/>
        <dbReference type="EC" id="2.7.12.1"/>
    </reaction>
</comment>
<dbReference type="InterPro" id="IPR011009">
    <property type="entry name" value="Kinase-like_dom_sf"/>
</dbReference>
<evidence type="ECO:0000256" key="15">
    <source>
        <dbReference type="ARBA" id="ARBA00051680"/>
    </source>
</evidence>
<dbReference type="PROSITE" id="PS00108">
    <property type="entry name" value="PROTEIN_KINASE_ST"/>
    <property type="match status" value="1"/>
</dbReference>
<gene>
    <name evidence="19" type="ORF">TTEB3V08_LOCUS3526</name>
</gene>
<dbReference type="PANTHER" id="PTHR46392:SF1">
    <property type="entry name" value="DUAL SERINE_THREONINE AND TYROSINE PROTEIN KINASE"/>
    <property type="match status" value="1"/>
</dbReference>
<keyword evidence="7" id="KW-0418">Kinase</keyword>
<dbReference type="PROSITE" id="PS50011">
    <property type="entry name" value="PROTEIN_KINASE_DOM"/>
    <property type="match status" value="1"/>
</dbReference>
<dbReference type="SUPFAM" id="SSF56112">
    <property type="entry name" value="Protein kinase-like (PK-like)"/>
    <property type="match status" value="1"/>
</dbReference>
<evidence type="ECO:0000256" key="2">
    <source>
        <dbReference type="ARBA" id="ARBA00013203"/>
    </source>
</evidence>
<feature type="binding site" evidence="16">
    <location>
        <position position="52"/>
    </location>
    <ligand>
        <name>ATP</name>
        <dbReference type="ChEBI" id="CHEBI:30616"/>
    </ligand>
</feature>
<evidence type="ECO:0000256" key="3">
    <source>
        <dbReference type="ARBA" id="ARBA00022490"/>
    </source>
</evidence>
<feature type="domain" description="Protein kinase" evidence="18">
    <location>
        <begin position="23"/>
        <end position="285"/>
    </location>
</feature>
<dbReference type="GO" id="GO:0004674">
    <property type="term" value="F:protein serine/threonine kinase activity"/>
    <property type="evidence" value="ECO:0007669"/>
    <property type="project" value="UniProtKB-KW"/>
</dbReference>
<evidence type="ECO:0000256" key="13">
    <source>
        <dbReference type="ARBA" id="ARBA00049003"/>
    </source>
</evidence>
<dbReference type="PROSITE" id="PS00107">
    <property type="entry name" value="PROTEIN_KINASE_ATP"/>
    <property type="match status" value="1"/>
</dbReference>
<evidence type="ECO:0000256" key="7">
    <source>
        <dbReference type="ARBA" id="ARBA00022777"/>
    </source>
</evidence>
<evidence type="ECO:0000256" key="1">
    <source>
        <dbReference type="ARBA" id="ARBA00004496"/>
    </source>
</evidence>
<dbReference type="Pfam" id="PF00069">
    <property type="entry name" value="Pkinase"/>
    <property type="match status" value="1"/>
</dbReference>
<organism evidence="19">
    <name type="scientific">Timema tahoe</name>
    <dbReference type="NCBI Taxonomy" id="61484"/>
    <lineage>
        <taxon>Eukaryota</taxon>
        <taxon>Metazoa</taxon>
        <taxon>Ecdysozoa</taxon>
        <taxon>Arthropoda</taxon>
        <taxon>Hexapoda</taxon>
        <taxon>Insecta</taxon>
        <taxon>Pterygota</taxon>
        <taxon>Neoptera</taxon>
        <taxon>Polyneoptera</taxon>
        <taxon>Phasmatodea</taxon>
        <taxon>Timematodea</taxon>
        <taxon>Timematoidea</taxon>
        <taxon>Timematidae</taxon>
        <taxon>Timema</taxon>
    </lineage>
</organism>
<keyword evidence="3" id="KW-0963">Cytoplasm</keyword>
<comment type="catalytic activity">
    <reaction evidence="13">
        <text>L-seryl-[protein] + ATP = O-phospho-L-seryl-[protein] + ADP + H(+)</text>
        <dbReference type="Rhea" id="RHEA:17989"/>
        <dbReference type="Rhea" id="RHEA-COMP:9863"/>
        <dbReference type="Rhea" id="RHEA-COMP:11604"/>
        <dbReference type="ChEBI" id="CHEBI:15378"/>
        <dbReference type="ChEBI" id="CHEBI:29999"/>
        <dbReference type="ChEBI" id="CHEBI:30616"/>
        <dbReference type="ChEBI" id="CHEBI:83421"/>
        <dbReference type="ChEBI" id="CHEBI:456216"/>
        <dbReference type="EC" id="2.7.12.1"/>
    </reaction>
</comment>
<evidence type="ECO:0000256" key="8">
    <source>
        <dbReference type="ARBA" id="ARBA00022840"/>
    </source>
</evidence>
<evidence type="ECO:0000256" key="10">
    <source>
        <dbReference type="ARBA" id="ARBA00040421"/>
    </source>
</evidence>
<comment type="similarity">
    <text evidence="17">Belongs to the protein kinase superfamily.</text>
</comment>
<evidence type="ECO:0000259" key="18">
    <source>
        <dbReference type="PROSITE" id="PS50011"/>
    </source>
</evidence>
<dbReference type="InterPro" id="IPR051302">
    <property type="entry name" value="Dual_SerThr-Tyr_Kinase"/>
</dbReference>
<comment type="subcellular location">
    <subcellularLocation>
        <location evidence="1">Cytoplasm</location>
    </subcellularLocation>
</comment>
<proteinExistence type="inferred from homology"/>
<keyword evidence="6 16" id="KW-0547">Nucleotide-binding</keyword>
<evidence type="ECO:0000256" key="11">
    <source>
        <dbReference type="ARBA" id="ARBA00041268"/>
    </source>
</evidence>
<reference evidence="19" key="1">
    <citation type="submission" date="2020-11" db="EMBL/GenBank/DDBJ databases">
        <authorList>
            <person name="Tran Van P."/>
        </authorList>
    </citation>
    <scope>NUCLEOTIDE SEQUENCE</scope>
</reference>
<evidence type="ECO:0000256" key="16">
    <source>
        <dbReference type="PROSITE-ProRule" id="PRU10141"/>
    </source>
</evidence>
<keyword evidence="5" id="KW-0808">Transferase</keyword>
<evidence type="ECO:0000256" key="9">
    <source>
        <dbReference type="ARBA" id="ARBA00023137"/>
    </source>
</evidence>
<evidence type="ECO:0000256" key="5">
    <source>
        <dbReference type="ARBA" id="ARBA00022679"/>
    </source>
</evidence>
<dbReference type="GO" id="GO:0044344">
    <property type="term" value="P:cellular response to fibroblast growth factor stimulus"/>
    <property type="evidence" value="ECO:0007669"/>
    <property type="project" value="TreeGrafter"/>
</dbReference>
<dbReference type="GO" id="GO:0045743">
    <property type="term" value="P:positive regulation of fibroblast growth factor receptor signaling pathway"/>
    <property type="evidence" value="ECO:0007669"/>
    <property type="project" value="TreeGrafter"/>
</dbReference>
<evidence type="ECO:0000256" key="12">
    <source>
        <dbReference type="ARBA" id="ARBA00042638"/>
    </source>
</evidence>
<evidence type="ECO:0000256" key="14">
    <source>
        <dbReference type="ARBA" id="ARBA00049308"/>
    </source>
</evidence>
<dbReference type="InterPro" id="IPR017441">
    <property type="entry name" value="Protein_kinase_ATP_BS"/>
</dbReference>
<protein>
    <recommendedName>
        <fullName evidence="10">Dual serine/threonine and tyrosine protein kinase</fullName>
        <ecNumber evidence="2">2.7.12.1</ecNumber>
    </recommendedName>
    <alternativeName>
        <fullName evidence="12">Dusty protein kinase</fullName>
    </alternativeName>
    <alternativeName>
        <fullName evidence="11">Receptor-interacting serine/threonine-protein kinase 5</fullName>
    </alternativeName>
</protein>
<dbReference type="AlphaFoldDB" id="A0A7R9FN41"/>
<dbReference type="EMBL" id="OE000922">
    <property type="protein sequence ID" value="CAD7455457.1"/>
    <property type="molecule type" value="Genomic_DNA"/>
</dbReference>
<sequence length="335" mass="37936">MKGETVLSVVRYSVQEIYRLGMPQLGKEIGRGQYGVVFSCESWSGKGPCAVKSVVPPDEKHWNDLAMEFYYTRTIPDHKHIVRLHGLVVDHMYGGGCSPAVLLIMDHLTRDLYCGLRAGLKWLTRLQIAIDVAEGIRYLHSQGLVHRDIKLKNVLLDINNRAKLTDLGFCIPEAMMSGSIVGTPVHMAPELLSGHYDSSVDVYAFGILFWYICAGHVRLPYAFEQFQNKEQLWTSVRKGVRPEKLPHFDEECWHLMEQCWSGKPSNRPLLGYVLPLLESIQVRYFQKLSSVWLGAKVVDYWRAQKEGESYYLGGGGRDGVWEGDSSGDKGVMLRV</sequence>
<dbReference type="GO" id="GO:0005524">
    <property type="term" value="F:ATP binding"/>
    <property type="evidence" value="ECO:0007669"/>
    <property type="project" value="UniProtKB-UniRule"/>
</dbReference>
<evidence type="ECO:0000256" key="17">
    <source>
        <dbReference type="RuleBase" id="RU000304"/>
    </source>
</evidence>
<dbReference type="SMART" id="SM00220">
    <property type="entry name" value="S_TKc"/>
    <property type="match status" value="1"/>
</dbReference>
<evidence type="ECO:0000256" key="4">
    <source>
        <dbReference type="ARBA" id="ARBA00022527"/>
    </source>
</evidence>
<dbReference type="Gene3D" id="1.10.510.10">
    <property type="entry name" value="Transferase(Phosphotransferase) domain 1"/>
    <property type="match status" value="1"/>
</dbReference>
<keyword evidence="8 16" id="KW-0067">ATP-binding</keyword>
<name>A0A7R9FN41_9NEOP</name>
<dbReference type="GO" id="GO:0005737">
    <property type="term" value="C:cytoplasm"/>
    <property type="evidence" value="ECO:0007669"/>
    <property type="project" value="UniProtKB-SubCell"/>
</dbReference>
<dbReference type="Gene3D" id="3.30.200.20">
    <property type="entry name" value="Phosphorylase Kinase, domain 1"/>
    <property type="match status" value="1"/>
</dbReference>
<dbReference type="GO" id="GO:0004713">
    <property type="term" value="F:protein tyrosine kinase activity"/>
    <property type="evidence" value="ECO:0007669"/>
    <property type="project" value="UniProtKB-KW"/>
</dbReference>
<dbReference type="InterPro" id="IPR000719">
    <property type="entry name" value="Prot_kinase_dom"/>
</dbReference>
<dbReference type="PANTHER" id="PTHR46392">
    <property type="entry name" value="DUAL SERINE/THREONINE AND TYROSINE PROTEIN KINASE"/>
    <property type="match status" value="1"/>
</dbReference>
<dbReference type="EC" id="2.7.12.1" evidence="2"/>
<dbReference type="InterPro" id="IPR008271">
    <property type="entry name" value="Ser/Thr_kinase_AS"/>
</dbReference>
<comment type="catalytic activity">
    <reaction evidence="14">
        <text>L-threonyl-[protein] + ATP = O-phospho-L-threonyl-[protein] + ADP + H(+)</text>
        <dbReference type="Rhea" id="RHEA:46608"/>
        <dbReference type="Rhea" id="RHEA-COMP:11060"/>
        <dbReference type="Rhea" id="RHEA-COMP:11605"/>
        <dbReference type="ChEBI" id="CHEBI:15378"/>
        <dbReference type="ChEBI" id="CHEBI:30013"/>
        <dbReference type="ChEBI" id="CHEBI:30616"/>
        <dbReference type="ChEBI" id="CHEBI:61977"/>
        <dbReference type="ChEBI" id="CHEBI:456216"/>
        <dbReference type="EC" id="2.7.12.1"/>
    </reaction>
</comment>
<evidence type="ECO:0000256" key="6">
    <source>
        <dbReference type="ARBA" id="ARBA00022741"/>
    </source>
</evidence>
<accession>A0A7R9FN41</accession>
<evidence type="ECO:0000313" key="19">
    <source>
        <dbReference type="EMBL" id="CAD7455457.1"/>
    </source>
</evidence>
<dbReference type="GO" id="GO:0043066">
    <property type="term" value="P:negative regulation of apoptotic process"/>
    <property type="evidence" value="ECO:0007669"/>
    <property type="project" value="TreeGrafter"/>
</dbReference>
<dbReference type="GO" id="GO:0070374">
    <property type="term" value="P:positive regulation of ERK1 and ERK2 cascade"/>
    <property type="evidence" value="ECO:0007669"/>
    <property type="project" value="TreeGrafter"/>
</dbReference>
<keyword evidence="4 17" id="KW-0723">Serine/threonine-protein kinase</keyword>